<accession>A0A8V1AGX9</accession>
<dbReference type="GO" id="GO:0005737">
    <property type="term" value="C:cytoplasm"/>
    <property type="evidence" value="ECO:0000318"/>
    <property type="project" value="GO_Central"/>
</dbReference>
<organism evidence="3 4">
    <name type="scientific">Gallus gallus</name>
    <name type="common">Chicken</name>
    <dbReference type="NCBI Taxonomy" id="9031"/>
    <lineage>
        <taxon>Eukaryota</taxon>
        <taxon>Metazoa</taxon>
        <taxon>Chordata</taxon>
        <taxon>Craniata</taxon>
        <taxon>Vertebrata</taxon>
        <taxon>Euteleostomi</taxon>
        <taxon>Archelosauria</taxon>
        <taxon>Archosauria</taxon>
        <taxon>Dinosauria</taxon>
        <taxon>Saurischia</taxon>
        <taxon>Theropoda</taxon>
        <taxon>Coelurosauria</taxon>
        <taxon>Aves</taxon>
        <taxon>Neognathae</taxon>
        <taxon>Galloanserae</taxon>
        <taxon>Galliformes</taxon>
        <taxon>Phasianidae</taxon>
        <taxon>Phasianinae</taxon>
        <taxon>Gallus</taxon>
    </lineage>
</organism>
<feature type="region of interest" description="Disordered" evidence="2">
    <location>
        <begin position="177"/>
        <end position="224"/>
    </location>
</feature>
<sequence>MAKRKQRRRKPRGRTKPGRRREAGAAASQPQLSAFHTTPPSAQRRTAAPRGRGDRSAAIRPGPAHLPPDAAAAAARASLCSLPLHGVKHVVKPLAAVAALLYCWCHSAVAQSFTAVKEMIFPSQVYLKELNAFKEQLEKLEMEFSRLQGILQKSGIMTLSSESSHCQRCSKTVLGAPVEVQPDPPPSVPGPPAVQLQPTAVPPPLPPPPPPPPPPLPPPKLPAAPLLLKRGNGSKALLEPSVKKDAPMHITLKDLLNVKLRKTDSSLRTDKAGSPARTRRALITVSDLQSVNLRSKSKPSAHVTSSLNTPPKNQLDLRKHLKKVNIQRSPGGTPLNKENTECGTGLTPIMTQALRRKFQASLDVCLETTSWFLNPCGFIWIFVLHCSDISAQSIILTPTCSVPTNKGVCFITPILMVRKLQNVSGVVPLPAGDLTWLRTKMAFFITIPVLSAPSLSSEFYPGEQNLRIHHNFYLQDWPRLFSFTKHQLRVTLYLSSNEYQAPVPSSDPALVLTDGTSEESLTGPAERCQQL</sequence>
<reference evidence="3" key="3">
    <citation type="submission" date="2025-09" db="UniProtKB">
        <authorList>
            <consortium name="Ensembl"/>
        </authorList>
    </citation>
    <scope>IDENTIFICATION</scope>
    <source>
        <strain evidence="3">broiler</strain>
    </source>
</reference>
<feature type="compositionally biased region" description="Pro residues" evidence="2">
    <location>
        <begin position="182"/>
        <end position="192"/>
    </location>
</feature>
<protein>
    <submittedName>
        <fullName evidence="3">Proline rich 11</fullName>
    </submittedName>
</protein>
<feature type="compositionally biased region" description="Polar residues" evidence="2">
    <location>
        <begin position="302"/>
        <end position="312"/>
    </location>
</feature>
<feature type="coiled-coil region" evidence="1">
    <location>
        <begin position="123"/>
        <end position="150"/>
    </location>
</feature>
<dbReference type="FunCoup" id="A0A8V1AGX9">
    <property type="interactions" value="498"/>
</dbReference>
<dbReference type="Ensembl" id="ENSGALT00010070699.1">
    <property type="protein sequence ID" value="ENSGALP00010043390.1"/>
    <property type="gene ID" value="ENSGALG00010029249.1"/>
</dbReference>
<reference evidence="3" key="2">
    <citation type="submission" date="2025-08" db="UniProtKB">
        <authorList>
            <consortium name="Ensembl"/>
        </authorList>
    </citation>
    <scope>IDENTIFICATION</scope>
    <source>
        <strain evidence="3">broiler</strain>
    </source>
</reference>
<dbReference type="AlphaFoldDB" id="A0A8V1AGX9"/>
<dbReference type="OrthoDB" id="10066480at2759"/>
<feature type="region of interest" description="Disordered" evidence="2">
    <location>
        <begin position="512"/>
        <end position="531"/>
    </location>
</feature>
<feature type="compositionally biased region" description="Pro residues" evidence="2">
    <location>
        <begin position="200"/>
        <end position="222"/>
    </location>
</feature>
<evidence type="ECO:0000256" key="2">
    <source>
        <dbReference type="SAM" id="MobiDB-lite"/>
    </source>
</evidence>
<dbReference type="GO" id="GO:0005634">
    <property type="term" value="C:nucleus"/>
    <property type="evidence" value="ECO:0000318"/>
    <property type="project" value="GO_Central"/>
</dbReference>
<proteinExistence type="predicted"/>
<feature type="region of interest" description="Disordered" evidence="2">
    <location>
        <begin position="294"/>
        <end position="313"/>
    </location>
</feature>
<keyword evidence="1" id="KW-0175">Coiled coil</keyword>
<dbReference type="PANTHER" id="PTHR23330">
    <property type="entry name" value="P300 TRANSCRIPTIONAL COFACTOR JMY-RELATED"/>
    <property type="match status" value="1"/>
</dbReference>
<evidence type="ECO:0000313" key="4">
    <source>
        <dbReference type="Proteomes" id="UP000000539"/>
    </source>
</evidence>
<feature type="compositionally biased region" description="Basic residues" evidence="2">
    <location>
        <begin position="1"/>
        <end position="19"/>
    </location>
</feature>
<dbReference type="Proteomes" id="UP000000539">
    <property type="component" value="Chromosome 19"/>
</dbReference>
<dbReference type="GeneTree" id="ENSGT00510000046704"/>
<feature type="compositionally biased region" description="Polar residues" evidence="2">
    <location>
        <begin position="28"/>
        <end position="44"/>
    </location>
</feature>
<evidence type="ECO:0000313" key="3">
    <source>
        <dbReference type="Ensembl" id="ENSGALP00010043390.1"/>
    </source>
</evidence>
<dbReference type="PANTHER" id="PTHR23330:SF9">
    <property type="entry name" value="PROLINE-RICH PROTEIN 11"/>
    <property type="match status" value="1"/>
</dbReference>
<name>A0A8V1AGX9_CHICK</name>
<keyword evidence="4" id="KW-1185">Reference proteome</keyword>
<reference evidence="3" key="1">
    <citation type="submission" date="2020-11" db="EMBL/GenBank/DDBJ databases">
        <title>Gallus gallus (Chicken) genome, bGalGal1, GRCg7b, maternal haplotype autosomes + Z &amp; W.</title>
        <authorList>
            <person name="Warren W."/>
            <person name="Formenti G."/>
            <person name="Fedrigo O."/>
            <person name="Haase B."/>
            <person name="Mountcastle J."/>
            <person name="Balacco J."/>
            <person name="Tracey A."/>
            <person name="Schneider V."/>
            <person name="Okimoto R."/>
            <person name="Cheng H."/>
            <person name="Hawken R."/>
            <person name="Howe K."/>
            <person name="Jarvis E.D."/>
        </authorList>
    </citation>
    <scope>NUCLEOTIDE SEQUENCE [LARGE SCALE GENOMIC DNA]</scope>
    <source>
        <strain evidence="3">Broiler</strain>
    </source>
</reference>
<evidence type="ECO:0000256" key="1">
    <source>
        <dbReference type="SAM" id="Coils"/>
    </source>
</evidence>
<dbReference type="SUPFAM" id="SSF101447">
    <property type="entry name" value="Formin homology 2 domain (FH2 domain)"/>
    <property type="match status" value="1"/>
</dbReference>
<feature type="region of interest" description="Disordered" evidence="2">
    <location>
        <begin position="1"/>
        <end position="68"/>
    </location>
</feature>